<dbReference type="AlphaFoldDB" id="Q2LPT2"/>
<evidence type="ECO:0000313" key="1">
    <source>
        <dbReference type="EMBL" id="ABC76291.1"/>
    </source>
</evidence>
<dbReference type="HOGENOM" id="CLU_3030780_0_0_7"/>
<proteinExistence type="predicted"/>
<organism evidence="1 2">
    <name type="scientific">Syntrophus aciditrophicus (strain SB)</name>
    <dbReference type="NCBI Taxonomy" id="56780"/>
    <lineage>
        <taxon>Bacteria</taxon>
        <taxon>Pseudomonadati</taxon>
        <taxon>Thermodesulfobacteriota</taxon>
        <taxon>Syntrophia</taxon>
        <taxon>Syntrophales</taxon>
        <taxon>Syntrophaceae</taxon>
        <taxon>Syntrophus</taxon>
    </lineage>
</organism>
<name>Q2LPT2_SYNAS</name>
<dbReference type="InParanoid" id="Q2LPT2"/>
<accession>Q2LPT2</accession>
<protein>
    <submittedName>
        <fullName evidence="1">Hypothetical cytosolic protein</fullName>
    </submittedName>
</protein>
<keyword evidence="2" id="KW-1185">Reference proteome</keyword>
<gene>
    <name evidence="1" type="ORF">SYN_01116</name>
</gene>
<sequence length="55" mass="6107">MNPAGWMIPAEGGKLIRKQPASKNKSVECQGYPLNATENCPSIRRTEVFSFVKLL</sequence>
<dbReference type="EMBL" id="CP000252">
    <property type="protein sequence ID" value="ABC76291.1"/>
    <property type="molecule type" value="Genomic_DNA"/>
</dbReference>
<dbReference type="Proteomes" id="UP000001933">
    <property type="component" value="Chromosome"/>
</dbReference>
<reference evidence="1 2" key="1">
    <citation type="journal article" date="2007" name="Proc. Natl. Acad. Sci. U.S.A.">
        <title>The genome of Syntrophus aciditrophicus: life at the thermodynamic limit of microbial growth.</title>
        <authorList>
            <person name="McInerney M.J."/>
            <person name="Rohlin L."/>
            <person name="Mouttaki H."/>
            <person name="Kim U."/>
            <person name="Krupp R.S."/>
            <person name="Rios-Hernandez L."/>
            <person name="Sieber J."/>
            <person name="Struchtemeyer C.G."/>
            <person name="Bhattacharyya A."/>
            <person name="Campbell J.W."/>
            <person name="Gunsalus R.P."/>
        </authorList>
    </citation>
    <scope>NUCLEOTIDE SEQUENCE [LARGE SCALE GENOMIC DNA]</scope>
    <source>
        <strain evidence="1 2">SB</strain>
    </source>
</reference>
<dbReference type="KEGG" id="sat:SYN_01116"/>
<dbReference type="STRING" id="56780.SYN_01116"/>
<evidence type="ECO:0000313" key="2">
    <source>
        <dbReference type="Proteomes" id="UP000001933"/>
    </source>
</evidence>